<feature type="binding site" evidence="10">
    <location>
        <begin position="408"/>
        <end position="409"/>
    </location>
    <ligand>
        <name>substrate</name>
    </ligand>
</feature>
<feature type="binding site" evidence="10">
    <location>
        <position position="303"/>
    </location>
    <ligand>
        <name>substrate</name>
    </ligand>
</feature>
<evidence type="ECO:0000256" key="4">
    <source>
        <dbReference type="ARBA" id="ARBA00022801"/>
    </source>
</evidence>
<evidence type="ECO:0000256" key="12">
    <source>
        <dbReference type="RuleBase" id="RU361175"/>
    </source>
</evidence>
<dbReference type="PANTHER" id="PTHR10353">
    <property type="entry name" value="GLYCOSYL HYDROLASE"/>
    <property type="match status" value="1"/>
</dbReference>
<dbReference type="GO" id="GO:0008422">
    <property type="term" value="F:beta-glucosidase activity"/>
    <property type="evidence" value="ECO:0007669"/>
    <property type="project" value="UniProtKB-EC"/>
</dbReference>
<dbReference type="AlphaFoldDB" id="A0A829Y6F3"/>
<gene>
    <name evidence="13" type="primary">bglB</name>
    <name evidence="13" type="ORF">GCM10011487_08070</name>
</gene>
<evidence type="ECO:0000256" key="2">
    <source>
        <dbReference type="ARBA" id="ARBA00010838"/>
    </source>
</evidence>
<dbReference type="InterPro" id="IPR033132">
    <property type="entry name" value="GH_1_N_CS"/>
</dbReference>
<dbReference type="InterPro" id="IPR001360">
    <property type="entry name" value="Glyco_hydro_1"/>
</dbReference>
<dbReference type="EC" id="3.2.1.21" evidence="3 12"/>
<dbReference type="InterPro" id="IPR017853">
    <property type="entry name" value="GH"/>
</dbReference>
<dbReference type="NCBIfam" id="TIGR03356">
    <property type="entry name" value="BGL"/>
    <property type="match status" value="1"/>
</dbReference>
<feature type="binding site" evidence="10">
    <location>
        <position position="401"/>
    </location>
    <ligand>
        <name>substrate</name>
    </ligand>
</feature>
<dbReference type="InterPro" id="IPR018120">
    <property type="entry name" value="Glyco_hydro_1_AS"/>
</dbReference>
<evidence type="ECO:0000256" key="11">
    <source>
        <dbReference type="PROSITE-ProRule" id="PRU10055"/>
    </source>
</evidence>
<dbReference type="PRINTS" id="PR00131">
    <property type="entry name" value="GLHYDRLASE1"/>
</dbReference>
<evidence type="ECO:0000256" key="1">
    <source>
        <dbReference type="ARBA" id="ARBA00000448"/>
    </source>
</evidence>
<dbReference type="PANTHER" id="PTHR10353:SF36">
    <property type="entry name" value="LP05116P"/>
    <property type="match status" value="1"/>
</dbReference>
<feature type="binding site" evidence="10">
    <location>
        <position position="129"/>
    </location>
    <ligand>
        <name>substrate</name>
    </ligand>
</feature>
<evidence type="ECO:0000256" key="3">
    <source>
        <dbReference type="ARBA" id="ARBA00012744"/>
    </source>
</evidence>
<comment type="caution">
    <text evidence="13">The sequence shown here is derived from an EMBL/GenBank/DDBJ whole genome shotgun (WGS) entry which is preliminary data.</text>
</comment>
<feature type="binding site" evidence="10">
    <location>
        <position position="28"/>
    </location>
    <ligand>
        <name>substrate</name>
    </ligand>
</feature>
<keyword evidence="7 12" id="KW-0326">Glycosidase</keyword>
<dbReference type="PROSITE" id="PS00572">
    <property type="entry name" value="GLYCOSYL_HYDROL_F1_1"/>
    <property type="match status" value="1"/>
</dbReference>
<dbReference type="Pfam" id="PF00232">
    <property type="entry name" value="Glyco_hydro_1"/>
    <property type="match status" value="1"/>
</dbReference>
<dbReference type="GO" id="GO:0030245">
    <property type="term" value="P:cellulose catabolic process"/>
    <property type="evidence" value="ECO:0007669"/>
    <property type="project" value="UniProtKB-KW"/>
</dbReference>
<sequence>MIEQLPVAELRRRFASDFVWGVATSAFQIEGAARADGKGPSIWDDFCRVPGAIADGGTGDVACDHYHRLESDLDLIADLGVTAYRFSICWPRVQPGGQGAYNERGIEFYERLVDGLLERNIRPYATLYHWDLPAELQRLNGGWLARDTAYRFAEYAEVISRRLGDRVVSIATHNEPWVSAVLGYERGVFAPGVKDRRVAYQASHHLLLSHGLAMQAIRAAGVRADVGIVLNMSPVRPATDSELDAHHARLEDGRLVRWYTDAVFKGQYPTDIVEHLGADAPVVQAGDAGLIAQPCDFVGINYYHPTVSSSSNPASPASSGAAVTDMGWEVAPRSLCDLLLRLKRDYQLPPIYITENGAAYRDQLVDGRIEDEQRRQYIESHLLAVAEAIEHGVDVRGYFVWSLMDNFEWAEGYRKRFGIVHVDYATLRRTLKRSGLWYRSLLKTATV</sequence>
<evidence type="ECO:0000313" key="14">
    <source>
        <dbReference type="Proteomes" id="UP000445000"/>
    </source>
</evidence>
<organism evidence="13 14">
    <name type="scientific">Steroidobacter agaridevorans</name>
    <dbReference type="NCBI Taxonomy" id="2695856"/>
    <lineage>
        <taxon>Bacteria</taxon>
        <taxon>Pseudomonadati</taxon>
        <taxon>Pseudomonadota</taxon>
        <taxon>Gammaproteobacteria</taxon>
        <taxon>Steroidobacterales</taxon>
        <taxon>Steroidobacteraceae</taxon>
        <taxon>Steroidobacter</taxon>
    </lineage>
</organism>
<feature type="active site" description="Proton donor" evidence="9">
    <location>
        <position position="175"/>
    </location>
</feature>
<evidence type="ECO:0000256" key="6">
    <source>
        <dbReference type="ARBA" id="ARBA00023277"/>
    </source>
</evidence>
<accession>A0A829Y6F3</accession>
<evidence type="ECO:0000256" key="5">
    <source>
        <dbReference type="ARBA" id="ARBA00023001"/>
    </source>
</evidence>
<keyword evidence="4 12" id="KW-0378">Hydrolase</keyword>
<evidence type="ECO:0000256" key="10">
    <source>
        <dbReference type="PIRSR" id="PIRSR617736-2"/>
    </source>
</evidence>
<evidence type="ECO:0000256" key="7">
    <source>
        <dbReference type="ARBA" id="ARBA00023295"/>
    </source>
</evidence>
<keyword evidence="14" id="KW-1185">Reference proteome</keyword>
<evidence type="ECO:0000313" key="13">
    <source>
        <dbReference type="EMBL" id="GFE78807.1"/>
    </source>
</evidence>
<dbReference type="PROSITE" id="PS00653">
    <property type="entry name" value="GLYCOSYL_HYDROL_F1_2"/>
    <property type="match status" value="1"/>
</dbReference>
<dbReference type="Gene3D" id="3.20.20.80">
    <property type="entry name" value="Glycosidases"/>
    <property type="match status" value="1"/>
</dbReference>
<keyword evidence="8" id="KW-0624">Polysaccharide degradation</keyword>
<proteinExistence type="inferred from homology"/>
<dbReference type="Proteomes" id="UP000445000">
    <property type="component" value="Unassembled WGS sequence"/>
</dbReference>
<dbReference type="RefSeq" id="WP_161810661.1">
    <property type="nucleotide sequence ID" value="NZ_BLJN01000001.1"/>
</dbReference>
<evidence type="ECO:0000256" key="8">
    <source>
        <dbReference type="ARBA" id="ARBA00023326"/>
    </source>
</evidence>
<reference evidence="14" key="1">
    <citation type="submission" date="2020-01" db="EMBL/GenBank/DDBJ databases">
        <title>'Steroidobacter agaridevorans' sp. nov., agar-degrading bacteria isolated from rhizosphere soils.</title>
        <authorList>
            <person name="Ikenaga M."/>
            <person name="Kataoka M."/>
            <person name="Murouchi A."/>
            <person name="Katsuragi S."/>
            <person name="Sakai M."/>
        </authorList>
    </citation>
    <scope>NUCLEOTIDE SEQUENCE [LARGE SCALE GENOMIC DNA]</scope>
    <source>
        <strain evidence="14">YU21-B</strain>
    </source>
</reference>
<comment type="similarity">
    <text evidence="2 12">Belongs to the glycosyl hydrolase 1 family.</text>
</comment>
<keyword evidence="5" id="KW-0136">Cellulose degradation</keyword>
<feature type="binding site" evidence="10">
    <location>
        <position position="174"/>
    </location>
    <ligand>
        <name>substrate</name>
    </ligand>
</feature>
<feature type="active site" description="Nucleophile" evidence="9 11">
    <location>
        <position position="355"/>
    </location>
</feature>
<dbReference type="InterPro" id="IPR017736">
    <property type="entry name" value="Glyco_hydro_1_beta-glucosidase"/>
</dbReference>
<name>A0A829Y6F3_9GAMM</name>
<comment type="catalytic activity">
    <reaction evidence="1 12">
        <text>Hydrolysis of terminal, non-reducing beta-D-glucosyl residues with release of beta-D-glucose.</text>
        <dbReference type="EC" id="3.2.1.21"/>
    </reaction>
</comment>
<dbReference type="EMBL" id="BLJN01000001">
    <property type="protein sequence ID" value="GFE78807.1"/>
    <property type="molecule type" value="Genomic_DNA"/>
</dbReference>
<keyword evidence="6" id="KW-0119">Carbohydrate metabolism</keyword>
<dbReference type="FunFam" id="3.20.20.80:FF:000004">
    <property type="entry name" value="Beta-glucosidase 6-phospho-beta-glucosidase"/>
    <property type="match status" value="1"/>
</dbReference>
<dbReference type="SUPFAM" id="SSF51445">
    <property type="entry name" value="(Trans)glycosidases"/>
    <property type="match status" value="1"/>
</dbReference>
<evidence type="ECO:0000256" key="9">
    <source>
        <dbReference type="PIRSR" id="PIRSR617736-1"/>
    </source>
</evidence>
<protein>
    <recommendedName>
        <fullName evidence="3 12">Beta-glucosidase</fullName>
        <ecNumber evidence="3 12">3.2.1.21</ecNumber>
    </recommendedName>
</protein>